<keyword evidence="3" id="KW-1185">Reference proteome</keyword>
<reference evidence="2" key="1">
    <citation type="submission" date="2023-06" db="EMBL/GenBank/DDBJ databases">
        <authorList>
            <person name="Delattre M."/>
        </authorList>
    </citation>
    <scope>NUCLEOTIDE SEQUENCE</scope>
    <source>
        <strain evidence="2">AF72</strain>
    </source>
</reference>
<protein>
    <submittedName>
        <fullName evidence="2">Uncharacterized protein</fullName>
    </submittedName>
</protein>
<proteinExistence type="predicted"/>
<evidence type="ECO:0000256" key="1">
    <source>
        <dbReference type="SAM" id="MobiDB-lite"/>
    </source>
</evidence>
<feature type="compositionally biased region" description="Low complexity" evidence="1">
    <location>
        <begin position="159"/>
        <end position="169"/>
    </location>
</feature>
<feature type="region of interest" description="Disordered" evidence="1">
    <location>
        <begin position="146"/>
        <end position="172"/>
    </location>
</feature>
<dbReference type="AlphaFoldDB" id="A0AA36GIK0"/>
<evidence type="ECO:0000313" key="3">
    <source>
        <dbReference type="Proteomes" id="UP001177023"/>
    </source>
</evidence>
<feature type="non-terminal residue" evidence="2">
    <location>
        <position position="200"/>
    </location>
</feature>
<sequence length="200" mass="23170">MTQKSEAKDEEKLSKVVLRLMRTFDKEVSRVGTIEEASSRALLSCVARHALDDFDHETRRLLPRDTVTAERARLKNYVQGTVERETKAVKDRIDSERRTREADAGRRKMIAAEFVPRLVKDQKKDKGLFSDKDEDTFIRMEKHNLMQKAATDRSRPRARQAAGQRPRNAFGFSEFDDALDGLISQRRPDEFFNGDVNKKR</sequence>
<name>A0AA36GIK0_9BILA</name>
<feature type="compositionally biased region" description="Basic and acidic residues" evidence="1">
    <location>
        <begin position="146"/>
        <end position="155"/>
    </location>
</feature>
<accession>A0AA36GIK0</accession>
<evidence type="ECO:0000313" key="2">
    <source>
        <dbReference type="EMBL" id="CAJ0586867.1"/>
    </source>
</evidence>
<dbReference type="EMBL" id="CATQJA010002709">
    <property type="protein sequence ID" value="CAJ0586867.1"/>
    <property type="molecule type" value="Genomic_DNA"/>
</dbReference>
<gene>
    <name evidence="2" type="ORF">MSPICULIGERA_LOCUS24849</name>
</gene>
<comment type="caution">
    <text evidence="2">The sequence shown here is derived from an EMBL/GenBank/DDBJ whole genome shotgun (WGS) entry which is preliminary data.</text>
</comment>
<dbReference type="Proteomes" id="UP001177023">
    <property type="component" value="Unassembled WGS sequence"/>
</dbReference>
<organism evidence="2 3">
    <name type="scientific">Mesorhabditis spiculigera</name>
    <dbReference type="NCBI Taxonomy" id="96644"/>
    <lineage>
        <taxon>Eukaryota</taxon>
        <taxon>Metazoa</taxon>
        <taxon>Ecdysozoa</taxon>
        <taxon>Nematoda</taxon>
        <taxon>Chromadorea</taxon>
        <taxon>Rhabditida</taxon>
        <taxon>Rhabditina</taxon>
        <taxon>Rhabditomorpha</taxon>
        <taxon>Rhabditoidea</taxon>
        <taxon>Rhabditidae</taxon>
        <taxon>Mesorhabditinae</taxon>
        <taxon>Mesorhabditis</taxon>
    </lineage>
</organism>